<comment type="caution">
    <text evidence="10">The sequence shown here is derived from an EMBL/GenBank/DDBJ whole genome shotgun (WGS) entry which is preliminary data.</text>
</comment>
<reference evidence="10 11" key="1">
    <citation type="journal article" date="2024" name="IMA Fungus">
        <title>IMA Genome - F19 : A genome assembly and annotation guide to empower mycologists, including annotated draft genome sequences of Ceratocystis pirilliformis, Diaporthe australafricana, Fusarium ophioides, Paecilomyces lecythidis, and Sporothrix stenoceras.</title>
        <authorList>
            <person name="Aylward J."/>
            <person name="Wilson A.M."/>
            <person name="Visagie C.M."/>
            <person name="Spraker J."/>
            <person name="Barnes I."/>
            <person name="Buitendag C."/>
            <person name="Ceriani C."/>
            <person name="Del Mar Angel L."/>
            <person name="du Plessis D."/>
            <person name="Fuchs T."/>
            <person name="Gasser K."/>
            <person name="Kramer D."/>
            <person name="Li W."/>
            <person name="Munsamy K."/>
            <person name="Piso A."/>
            <person name="Price J.L."/>
            <person name="Sonnekus B."/>
            <person name="Thomas C."/>
            <person name="van der Nest A."/>
            <person name="van Dijk A."/>
            <person name="van Heerden A."/>
            <person name="van Vuuren N."/>
            <person name="Yilmaz N."/>
            <person name="Duong T.A."/>
            <person name="van der Merwe N.A."/>
            <person name="Wingfield M.J."/>
            <person name="Wingfield B.D."/>
        </authorList>
    </citation>
    <scope>NUCLEOTIDE SEQUENCE [LARGE SCALE GENOMIC DNA]</scope>
    <source>
        <strain evidence="10 11">CMW 5346</strain>
    </source>
</reference>
<keyword evidence="3 7" id="KW-0812">Transmembrane</keyword>
<keyword evidence="11" id="KW-1185">Reference proteome</keyword>
<evidence type="ECO:0000256" key="8">
    <source>
        <dbReference type="SAM" id="Phobius"/>
    </source>
</evidence>
<proteinExistence type="inferred from homology"/>
<dbReference type="InterPro" id="IPR033118">
    <property type="entry name" value="EXPERA"/>
</dbReference>
<feature type="transmembrane region" description="Helical" evidence="8">
    <location>
        <begin position="122"/>
        <end position="143"/>
    </location>
</feature>
<evidence type="ECO:0000313" key="10">
    <source>
        <dbReference type="EMBL" id="KAL1893315.1"/>
    </source>
</evidence>
<dbReference type="InterPro" id="IPR016964">
    <property type="entry name" value="Sigma2_recept"/>
</dbReference>
<organism evidence="10 11">
    <name type="scientific">Sporothrix stenoceras</name>
    <dbReference type="NCBI Taxonomy" id="5173"/>
    <lineage>
        <taxon>Eukaryota</taxon>
        <taxon>Fungi</taxon>
        <taxon>Dikarya</taxon>
        <taxon>Ascomycota</taxon>
        <taxon>Pezizomycotina</taxon>
        <taxon>Sordariomycetes</taxon>
        <taxon>Sordariomycetidae</taxon>
        <taxon>Ophiostomatales</taxon>
        <taxon>Ophiostomataceae</taxon>
        <taxon>Sporothrix</taxon>
    </lineage>
</organism>
<feature type="transmembrane region" description="Helical" evidence="8">
    <location>
        <begin position="80"/>
        <end position="101"/>
    </location>
</feature>
<sequence length="194" mass="21948">MGLLSQTTRDRIWLVWFCLQIPVILCVDAVDTYPAWLCADAGAPLHFLHTFRQWYVATYNDPLMDWTPESGAAVSAGGSWMALFLKIEIGATLPIVFYSVYRFFKLATSKSATASTTGPWELLLLVYAFETALTTAVCIHDVGYWSPAVYSEADKNVFRYQLFGPYFAMPAFLFIDMYGRILSRFKVDGTKKTQ</sequence>
<dbReference type="EMBL" id="JAWCUI010000038">
    <property type="protein sequence ID" value="KAL1893315.1"/>
    <property type="molecule type" value="Genomic_DNA"/>
</dbReference>
<evidence type="ECO:0000256" key="6">
    <source>
        <dbReference type="ARBA" id="ARBA00023136"/>
    </source>
</evidence>
<keyword evidence="4" id="KW-0256">Endoplasmic reticulum</keyword>
<keyword evidence="6 7" id="KW-0472">Membrane</keyword>
<feature type="transmembrane region" description="Helical" evidence="8">
    <location>
        <begin position="163"/>
        <end position="182"/>
    </location>
</feature>
<dbReference type="PIRSF" id="PIRSF031032">
    <property type="entry name" value="TMP_97_prd"/>
    <property type="match status" value="1"/>
</dbReference>
<comment type="similarity">
    <text evidence="2">Belongs to the TMEM97/sigma-2 receptor family.</text>
</comment>
<name>A0ABR3YZ22_9PEZI</name>
<gene>
    <name evidence="10" type="ORF">Sste5346_006492</name>
</gene>
<dbReference type="Pfam" id="PF05241">
    <property type="entry name" value="EBP"/>
    <property type="match status" value="1"/>
</dbReference>
<dbReference type="PANTHER" id="PTHR31204">
    <property type="entry name" value="SIGMA INTRACELLULAR RECEPTOR 2"/>
    <property type="match status" value="1"/>
</dbReference>
<comment type="subcellular location">
    <subcellularLocation>
        <location evidence="1">Endoplasmic reticulum membrane</location>
        <topology evidence="1">Multi-pass membrane protein</topology>
    </subcellularLocation>
</comment>
<dbReference type="Proteomes" id="UP001583186">
    <property type="component" value="Unassembled WGS sequence"/>
</dbReference>
<feature type="transmembrane region" description="Helical" evidence="8">
    <location>
        <begin position="12"/>
        <end position="30"/>
    </location>
</feature>
<dbReference type="PANTHER" id="PTHR31204:SF1">
    <property type="entry name" value="SIGMA INTRACELLULAR RECEPTOR 2"/>
    <property type="match status" value="1"/>
</dbReference>
<dbReference type="PROSITE" id="PS51751">
    <property type="entry name" value="EXPERA"/>
    <property type="match status" value="1"/>
</dbReference>
<evidence type="ECO:0000256" key="7">
    <source>
        <dbReference type="PROSITE-ProRule" id="PRU01087"/>
    </source>
</evidence>
<evidence type="ECO:0000256" key="3">
    <source>
        <dbReference type="ARBA" id="ARBA00022692"/>
    </source>
</evidence>
<evidence type="ECO:0000259" key="9">
    <source>
        <dbReference type="PROSITE" id="PS51751"/>
    </source>
</evidence>
<accession>A0ABR3YZ22</accession>
<evidence type="ECO:0000313" key="11">
    <source>
        <dbReference type="Proteomes" id="UP001583186"/>
    </source>
</evidence>
<protein>
    <recommendedName>
        <fullName evidence="9">EXPERA domain-containing protein</fullName>
    </recommendedName>
</protein>
<dbReference type="InterPro" id="IPR051987">
    <property type="entry name" value="Sigma-2_receptor-like"/>
</dbReference>
<evidence type="ECO:0000256" key="2">
    <source>
        <dbReference type="ARBA" id="ARBA00009096"/>
    </source>
</evidence>
<evidence type="ECO:0000256" key="4">
    <source>
        <dbReference type="ARBA" id="ARBA00022824"/>
    </source>
</evidence>
<keyword evidence="5 7" id="KW-1133">Transmembrane helix</keyword>
<evidence type="ECO:0000256" key="5">
    <source>
        <dbReference type="ARBA" id="ARBA00022989"/>
    </source>
</evidence>
<evidence type="ECO:0000256" key="1">
    <source>
        <dbReference type="ARBA" id="ARBA00004477"/>
    </source>
</evidence>
<feature type="domain" description="EXPERA" evidence="9">
    <location>
        <begin position="9"/>
        <end position="174"/>
    </location>
</feature>